<reference evidence="2" key="1">
    <citation type="submission" date="2017-01" db="EMBL/GenBank/DDBJ databases">
        <authorList>
            <person name="Varghese N."/>
            <person name="Submissions S."/>
        </authorList>
    </citation>
    <scope>NUCLEOTIDE SEQUENCE [LARGE SCALE GENOMIC DNA]</scope>
    <source>
        <strain evidence="2">DSM 24913</strain>
    </source>
</reference>
<dbReference type="RefSeq" id="WP_076516674.1">
    <property type="nucleotide sequence ID" value="NZ_FTOH01000007.1"/>
</dbReference>
<gene>
    <name evidence="1" type="ORF">SAMN05421686_107264</name>
</gene>
<organism evidence="1 2">
    <name type="scientific">Thalassolituus maritimus</name>
    <dbReference type="NCBI Taxonomy" id="484498"/>
    <lineage>
        <taxon>Bacteria</taxon>
        <taxon>Pseudomonadati</taxon>
        <taxon>Pseudomonadota</taxon>
        <taxon>Gammaproteobacteria</taxon>
        <taxon>Oceanospirillales</taxon>
        <taxon>Oceanospirillaceae</taxon>
        <taxon>Thalassolituus</taxon>
    </lineage>
</organism>
<sequence length="452" mass="51031">MTSRTIHKMRTFIGVLTTTLLLSACSHNGIYRGNYSDECTFKKKGDCAGNALQIGGTGTDSEYRLGFIEYDDQGQLWAREQQDSVLDRYLRLAGMQDVIVLTFIHGWHHSAEPGDTNVAEFRDMLASVSAQEAASSAQHNRDRRPVLGVYIGWRGDSLAIPLVNHTTFWDRKATAHEVGRKGVTEALLRLEELVNVRNTFKDGEPPSTSRLVVIGHSFGGAVVYSSLQKILNDRFINSRKGKNFGGNAEGFGDMVILMNPAFEALRFSSLLELSQERCRGYFPGQLPKLAVLTSETDLATKWAFPAGRFFSTLTERHRDMERYECPKPGMVNHKPVTIPQWSADKNTIGHFEPYHTHYLKPPKENAPTTFDLERAYFEWSAHDPKQPDIYTTVDLFSKQRTTARNPYMNIIVDEALMDGHNDIWGDQIIGFISELITVSTTPQEVYEKLLKD</sequence>
<accession>A0A1N7NUE7</accession>
<protein>
    <submittedName>
        <fullName evidence="1">Uncharacterized protein</fullName>
    </submittedName>
</protein>
<dbReference type="EMBL" id="FTOH01000007">
    <property type="protein sequence ID" value="SIT01912.1"/>
    <property type="molecule type" value="Genomic_DNA"/>
</dbReference>
<dbReference type="AlphaFoldDB" id="A0A1N7NUE7"/>
<dbReference type="PROSITE" id="PS51257">
    <property type="entry name" value="PROKAR_LIPOPROTEIN"/>
    <property type="match status" value="1"/>
</dbReference>
<evidence type="ECO:0000313" key="2">
    <source>
        <dbReference type="Proteomes" id="UP000185639"/>
    </source>
</evidence>
<dbReference type="Proteomes" id="UP000185639">
    <property type="component" value="Unassembled WGS sequence"/>
</dbReference>
<evidence type="ECO:0000313" key="1">
    <source>
        <dbReference type="EMBL" id="SIT01912.1"/>
    </source>
</evidence>
<proteinExistence type="predicted"/>
<keyword evidence="2" id="KW-1185">Reference proteome</keyword>
<dbReference type="STRING" id="484498.SAMN05421686_107264"/>
<name>A0A1N7NUE7_9GAMM</name>